<feature type="compositionally biased region" description="Polar residues" evidence="7">
    <location>
        <begin position="652"/>
        <end position="665"/>
    </location>
</feature>
<feature type="region of interest" description="Disordered" evidence="7">
    <location>
        <begin position="1"/>
        <end position="100"/>
    </location>
</feature>
<feature type="compositionally biased region" description="Polar residues" evidence="7">
    <location>
        <begin position="449"/>
        <end position="468"/>
    </location>
</feature>
<dbReference type="FunFam" id="2.120.10.80:FF:000049">
    <property type="entry name" value="Cell polarity protein (Tea1)"/>
    <property type="match status" value="1"/>
</dbReference>
<feature type="compositionally biased region" description="Polar residues" evidence="7">
    <location>
        <begin position="431"/>
        <end position="440"/>
    </location>
</feature>
<evidence type="ECO:0000313" key="8">
    <source>
        <dbReference type="EMBL" id="PHH76201.1"/>
    </source>
</evidence>
<dbReference type="STRING" id="2004952.A0A2C5ZAK4"/>
<evidence type="ECO:0000256" key="5">
    <source>
        <dbReference type="ARBA" id="ARBA00023054"/>
    </source>
</evidence>
<feature type="compositionally biased region" description="Basic and acidic residues" evidence="7">
    <location>
        <begin position="1238"/>
        <end position="1301"/>
    </location>
</feature>
<feature type="region of interest" description="Disordered" evidence="7">
    <location>
        <begin position="431"/>
        <end position="665"/>
    </location>
</feature>
<dbReference type="Pfam" id="PF24681">
    <property type="entry name" value="Kelch_KLHDC2_KLHL20_DRC7"/>
    <property type="match status" value="1"/>
</dbReference>
<feature type="coiled-coil region" evidence="6">
    <location>
        <begin position="928"/>
        <end position="990"/>
    </location>
</feature>
<feature type="compositionally biased region" description="Basic and acidic residues" evidence="7">
    <location>
        <begin position="783"/>
        <end position="795"/>
    </location>
</feature>
<sequence>MAFLFKSKKSQDRALSSRDGNSSSQSSIPPVSSRIPRDEKNAAAQRGTPTGSLNSADNDVSAASPDHGHSRRGGSVDTTQQSDLPLRNGPPPTNPNASLYPWSQRRLTYSSSHSSPFPRYGAAVNALSSKEGDIYMMGGLINSSTVKGDLWLIEAGGSMNCYPLATTAEGPCPRVGHASLLVGNAFIVYGGDTKIKDSDVLDETLYLLNTSTRNWSLALPAGPRPSGRYGHSLNILGSKIYIFGGQVEGSFMNDLSAFDLNQLQKPSNRWEILVPGEASPKVPAPRTNHSMVTYNDRMYLFGGTNGFQWFNDVWCYDPSANSWTQLDCIGYIPAPREGHAAALVDDVMYVFGGRTEEGSDLGDLAAFRISSRRWYTFQNMGPSPSPRSGHSMTTVGKWIVVLGGEPSAAASAINDLGILYVLDTTKIRYPNDSQQSTQRAVQGRRPSGSEVQSPVRQLQSRDGSTGPSEQRKLGAVPPLAAPAVNGGFKAPPTSGPQEVSVPPSNQTQAGPGAPTSKLPRAAATMSPTAGMAPPQGPPPSRPPADAGRVRGMSVDRSGASGSPRLRSAQSPVARDGGLDMDTAAVNGRRTPTQTVKKSHELEATAATVTAAADAAAKSKQPRHNPSQGSVDSTTDQSLKAPRPSSPPPPIRQTGTPSRRLSGRNSQTVALLKELDSSRNRNAWYASELELARKAGYVTTTGLSPTLDAKATETFDDEDRPLVEALLAMRTELANVQSAVDKQAVIAAKQIAEAEKQRDAAIQEAVYAKAKIAAHGANVNSTPQHEKERGDAGDRTAEMSRKLATALNLQRDMQSQLDGMRMELEAERKARKLADETTTVAQKRMTDLENYKQQTSTEVERLKAELHMVQREAREQSVSSAEAVAALELLRVEKAEMTSKYDRALDSSKDHGETFESLRSAIVASQDARAHLEKKAEDERLEREALQEKFNKLKAEHDACVAELGTATQRLKDAEELAKKHIEEARTHRQAVISGLDKISARDIPRSVPADSERLTVLQNQMATSNGLVKKYKAEADSAADKLRSAEERIAGLEQYQEQSSREGVAIRRQLQSSLREVQSLQAAQADVKNQLAAQQLEANAMTVQNKALKAILGERGISPTTAVRTRALASPRMASPDMGRVRELESQLANTVAAHEETKQTFAAQAQESETAYREKLSQLESDYQSAVHYVKGTEKMLKQLKDQLTRYKTDNGKLKAEVEELEARLDKDAGDTTAEWESERSKMRQRTEELESELREAGAQLDKDLEKLKTELAESKRQRDAAVKSSEEATRSLTSQRRDLEQLQSTNSLLEQRAAEAEQKVSLLLDQVENSVDNYRRRSRQVASLGSDSGQGANGLDLVNRGHNRTESSDTVGGYVGAVSSHHSQSHSQSHNHNHNHGLEARNSAALDNLASELETLRSHWESTNKSYRLSSNFDFDHPPPAAARDADDAAATATSTAAATAGSGLSKSLADWRKRLDTDDVAHNGVDKTHSTT</sequence>
<feature type="region of interest" description="Disordered" evidence="7">
    <location>
        <begin position="776"/>
        <end position="795"/>
    </location>
</feature>
<protein>
    <submittedName>
        <fullName evidence="8">Uncharacterized protein</fullName>
    </submittedName>
</protein>
<keyword evidence="2" id="KW-0880">Kelch repeat</keyword>
<dbReference type="Gene3D" id="2.120.10.80">
    <property type="entry name" value="Kelch-type beta propeller"/>
    <property type="match status" value="1"/>
</dbReference>
<proteinExistence type="predicted"/>
<dbReference type="PANTHER" id="PTHR23244:SF456">
    <property type="entry name" value="MULTIPLE EPIDERMAL GROWTH FACTOR-LIKE DOMAINS PROTEIN 8"/>
    <property type="match status" value="1"/>
</dbReference>
<feature type="compositionally biased region" description="Low complexity" evidence="7">
    <location>
        <begin position="603"/>
        <end position="615"/>
    </location>
</feature>
<feature type="coiled-coil region" evidence="6">
    <location>
        <begin position="743"/>
        <end position="770"/>
    </location>
</feature>
<evidence type="ECO:0000256" key="2">
    <source>
        <dbReference type="ARBA" id="ARBA00022441"/>
    </source>
</evidence>
<reference evidence="8 9" key="1">
    <citation type="submission" date="2017-06" db="EMBL/GenBank/DDBJ databases">
        <title>Ant-infecting Ophiocordyceps genomes reveal a high diversity of potential behavioral manipulation genes and a possible major role for enterotoxins.</title>
        <authorList>
            <person name="De Bekker C."/>
            <person name="Evans H.C."/>
            <person name="Brachmann A."/>
            <person name="Hughes D.P."/>
        </authorList>
    </citation>
    <scope>NUCLEOTIDE SEQUENCE [LARGE SCALE GENOMIC DNA]</scope>
    <source>
        <strain evidence="8 9">Map16</strain>
    </source>
</reference>
<dbReference type="SMART" id="SM00612">
    <property type="entry name" value="Kelch"/>
    <property type="match status" value="3"/>
</dbReference>
<dbReference type="PANTHER" id="PTHR23244">
    <property type="entry name" value="KELCH REPEAT DOMAIN"/>
    <property type="match status" value="1"/>
</dbReference>
<dbReference type="OrthoDB" id="45365at2759"/>
<feature type="compositionally biased region" description="Low complexity" evidence="7">
    <location>
        <begin position="473"/>
        <end position="487"/>
    </location>
</feature>
<accession>A0A2C5ZAK4</accession>
<dbReference type="InterPro" id="IPR006652">
    <property type="entry name" value="Kelch_1"/>
</dbReference>
<name>A0A2C5ZAK4_9HYPO</name>
<gene>
    <name evidence="8" type="ORF">CDD80_1724</name>
</gene>
<evidence type="ECO:0000313" key="9">
    <source>
        <dbReference type="Proteomes" id="UP000226431"/>
    </source>
</evidence>
<feature type="coiled-coil region" evidence="6">
    <location>
        <begin position="1028"/>
        <end position="1097"/>
    </location>
</feature>
<feature type="compositionally biased region" description="Polar residues" evidence="7">
    <location>
        <begin position="1342"/>
        <end position="1352"/>
    </location>
</feature>
<feature type="compositionally biased region" description="Low complexity" evidence="7">
    <location>
        <begin position="17"/>
        <end position="34"/>
    </location>
</feature>
<dbReference type="InterPro" id="IPR015915">
    <property type="entry name" value="Kelch-typ_b-propeller"/>
</dbReference>
<feature type="compositionally biased region" description="Polar residues" evidence="7">
    <location>
        <begin position="47"/>
        <end position="58"/>
    </location>
</feature>
<feature type="compositionally biased region" description="Low complexity" evidence="7">
    <location>
        <begin position="1381"/>
        <end position="1390"/>
    </location>
</feature>
<comment type="caution">
    <text evidence="8">The sequence shown here is derived from an EMBL/GenBank/DDBJ whole genome shotgun (WGS) entry which is preliminary data.</text>
</comment>
<feature type="region of interest" description="Disordered" evidence="7">
    <location>
        <begin position="1226"/>
        <end position="1301"/>
    </location>
</feature>
<evidence type="ECO:0000256" key="1">
    <source>
        <dbReference type="ARBA" id="ARBA00004496"/>
    </source>
</evidence>
<feature type="region of interest" description="Disordered" evidence="7">
    <location>
        <begin position="1341"/>
        <end position="1398"/>
    </location>
</feature>
<dbReference type="Proteomes" id="UP000226431">
    <property type="component" value="Unassembled WGS sequence"/>
</dbReference>
<dbReference type="EMBL" id="NJES01000175">
    <property type="protein sequence ID" value="PHH76201.1"/>
    <property type="molecule type" value="Genomic_DNA"/>
</dbReference>
<keyword evidence="3" id="KW-0963">Cytoplasm</keyword>
<evidence type="ECO:0000256" key="6">
    <source>
        <dbReference type="SAM" id="Coils"/>
    </source>
</evidence>
<dbReference type="GO" id="GO:0051285">
    <property type="term" value="C:cell cortex of cell tip"/>
    <property type="evidence" value="ECO:0007669"/>
    <property type="project" value="TreeGrafter"/>
</dbReference>
<feature type="coiled-coil region" evidence="6">
    <location>
        <begin position="844"/>
        <end position="878"/>
    </location>
</feature>
<feature type="compositionally biased region" description="Polar residues" evidence="7">
    <location>
        <begin position="623"/>
        <end position="637"/>
    </location>
</feature>
<evidence type="ECO:0000256" key="3">
    <source>
        <dbReference type="ARBA" id="ARBA00022490"/>
    </source>
</evidence>
<dbReference type="SUPFAM" id="SSF117281">
    <property type="entry name" value="Kelch motif"/>
    <property type="match status" value="1"/>
</dbReference>
<keyword evidence="9" id="KW-1185">Reference proteome</keyword>
<dbReference type="GO" id="GO:0061245">
    <property type="term" value="P:establishment or maintenance of bipolar cell polarity"/>
    <property type="evidence" value="ECO:0007669"/>
    <property type="project" value="TreeGrafter"/>
</dbReference>
<keyword evidence="4" id="KW-0677">Repeat</keyword>
<keyword evidence="5 6" id="KW-0175">Coiled coil</keyword>
<evidence type="ECO:0000256" key="4">
    <source>
        <dbReference type="ARBA" id="ARBA00022737"/>
    </source>
</evidence>
<evidence type="ECO:0000256" key="7">
    <source>
        <dbReference type="SAM" id="MobiDB-lite"/>
    </source>
</evidence>
<comment type="subcellular location">
    <subcellularLocation>
        <location evidence="1">Cytoplasm</location>
    </subcellularLocation>
</comment>
<organism evidence="8 9">
    <name type="scientific">Ophiocordyceps camponoti-rufipedis</name>
    <dbReference type="NCBI Taxonomy" id="2004952"/>
    <lineage>
        <taxon>Eukaryota</taxon>
        <taxon>Fungi</taxon>
        <taxon>Dikarya</taxon>
        <taxon>Ascomycota</taxon>
        <taxon>Pezizomycotina</taxon>
        <taxon>Sordariomycetes</taxon>
        <taxon>Hypocreomycetidae</taxon>
        <taxon>Hypocreales</taxon>
        <taxon>Ophiocordycipitaceae</taxon>
        <taxon>Ophiocordyceps</taxon>
    </lineage>
</organism>